<sequence length="264" mass="28269">MRLKWEQWRRSKDWSELLVAGVSMQNRVFFAVGLLMASVVAVLIPAHAQNASQPPPASSQSDAGNTSAANKDQSKTHPDSKTPPEAPAPKKKATTAEDNPFPEDVSKQAAAAAAADAKSAATPDAPAPTAPGSTSGTEANGSSSRDNIDKLGLDDPARKQLKLESPDGSSDVYDQKRATEDVRVGQFYLKTGDFKGAYARFKDATSFNHEDAEAVFWLAEAARKMNLPQEAEQNYEIYLEAVPDGPNAKTARKALAELISSKKP</sequence>
<dbReference type="AlphaFoldDB" id="A0A2Z5G662"/>
<feature type="compositionally biased region" description="Polar residues" evidence="1">
    <location>
        <begin position="62"/>
        <end position="71"/>
    </location>
</feature>
<dbReference type="Gene3D" id="1.25.40.10">
    <property type="entry name" value="Tetratricopeptide repeat domain"/>
    <property type="match status" value="1"/>
</dbReference>
<dbReference type="Pfam" id="PF14559">
    <property type="entry name" value="TPR_19"/>
    <property type="match status" value="1"/>
</dbReference>
<dbReference type="KEGG" id="abas:ACPOL_5464"/>
<feature type="compositionally biased region" description="Low complexity" evidence="1">
    <location>
        <begin position="107"/>
        <end position="124"/>
    </location>
</feature>
<dbReference type="Proteomes" id="UP000253606">
    <property type="component" value="Chromosome"/>
</dbReference>
<organism evidence="2 3">
    <name type="scientific">Acidisarcina polymorpha</name>
    <dbReference type="NCBI Taxonomy" id="2211140"/>
    <lineage>
        <taxon>Bacteria</taxon>
        <taxon>Pseudomonadati</taxon>
        <taxon>Acidobacteriota</taxon>
        <taxon>Terriglobia</taxon>
        <taxon>Terriglobales</taxon>
        <taxon>Acidobacteriaceae</taxon>
        <taxon>Acidisarcina</taxon>
    </lineage>
</organism>
<accession>A0A2Z5G662</accession>
<feature type="compositionally biased region" description="Basic and acidic residues" evidence="1">
    <location>
        <begin position="72"/>
        <end position="82"/>
    </location>
</feature>
<reference evidence="2 3" key="1">
    <citation type="journal article" date="2018" name="Front. Microbiol.">
        <title>Hydrolytic Capabilities as a Key to Environmental Success: Chitinolytic and Cellulolytic Acidobacteria From Acidic Sub-arctic Soils and Boreal Peatlands.</title>
        <authorList>
            <person name="Belova S.E."/>
            <person name="Ravin N.V."/>
            <person name="Pankratov T.A."/>
            <person name="Rakitin A.L."/>
            <person name="Ivanova A.A."/>
            <person name="Beletsky A.V."/>
            <person name="Mardanov A.V."/>
            <person name="Sinninghe Damste J.S."/>
            <person name="Dedysh S.N."/>
        </authorList>
    </citation>
    <scope>NUCLEOTIDE SEQUENCE [LARGE SCALE GENOMIC DNA]</scope>
    <source>
        <strain evidence="2 3">SBC82</strain>
    </source>
</reference>
<dbReference type="InterPro" id="IPR011990">
    <property type="entry name" value="TPR-like_helical_dom_sf"/>
</dbReference>
<gene>
    <name evidence="2" type="ORF">ACPOL_5464</name>
</gene>
<protein>
    <submittedName>
        <fullName evidence="2">Uncharacterized protein</fullName>
    </submittedName>
</protein>
<feature type="compositionally biased region" description="Basic and acidic residues" evidence="1">
    <location>
        <begin position="146"/>
        <end position="165"/>
    </location>
</feature>
<proteinExistence type="predicted"/>
<evidence type="ECO:0000313" key="2">
    <source>
        <dbReference type="EMBL" id="AXC14712.1"/>
    </source>
</evidence>
<evidence type="ECO:0000313" key="3">
    <source>
        <dbReference type="Proteomes" id="UP000253606"/>
    </source>
</evidence>
<name>A0A2Z5G662_9BACT</name>
<evidence type="ECO:0000256" key="1">
    <source>
        <dbReference type="SAM" id="MobiDB-lite"/>
    </source>
</evidence>
<dbReference type="EMBL" id="CP030840">
    <property type="protein sequence ID" value="AXC14712.1"/>
    <property type="molecule type" value="Genomic_DNA"/>
</dbReference>
<keyword evidence="3" id="KW-1185">Reference proteome</keyword>
<feature type="region of interest" description="Disordered" evidence="1">
    <location>
        <begin position="50"/>
        <end position="177"/>
    </location>
</feature>
<dbReference type="SUPFAM" id="SSF48452">
    <property type="entry name" value="TPR-like"/>
    <property type="match status" value="1"/>
</dbReference>